<reference evidence="2 3" key="1">
    <citation type="journal article" date="2018" name="Nat. Ecol. Evol.">
        <title>Pezizomycetes genomes reveal the molecular basis of ectomycorrhizal truffle lifestyle.</title>
        <authorList>
            <person name="Murat C."/>
            <person name="Payen T."/>
            <person name="Noel B."/>
            <person name="Kuo A."/>
            <person name="Morin E."/>
            <person name="Chen J."/>
            <person name="Kohler A."/>
            <person name="Krizsan K."/>
            <person name="Balestrini R."/>
            <person name="Da Silva C."/>
            <person name="Montanini B."/>
            <person name="Hainaut M."/>
            <person name="Levati E."/>
            <person name="Barry K.W."/>
            <person name="Belfiori B."/>
            <person name="Cichocki N."/>
            <person name="Clum A."/>
            <person name="Dockter R.B."/>
            <person name="Fauchery L."/>
            <person name="Guy J."/>
            <person name="Iotti M."/>
            <person name="Le Tacon F."/>
            <person name="Lindquist E.A."/>
            <person name="Lipzen A."/>
            <person name="Malagnac F."/>
            <person name="Mello A."/>
            <person name="Molinier V."/>
            <person name="Miyauchi S."/>
            <person name="Poulain J."/>
            <person name="Riccioni C."/>
            <person name="Rubini A."/>
            <person name="Sitrit Y."/>
            <person name="Splivallo R."/>
            <person name="Traeger S."/>
            <person name="Wang M."/>
            <person name="Zifcakova L."/>
            <person name="Wipf D."/>
            <person name="Zambonelli A."/>
            <person name="Paolocci F."/>
            <person name="Nowrousian M."/>
            <person name="Ottonello S."/>
            <person name="Baldrian P."/>
            <person name="Spatafora J.W."/>
            <person name="Henrissat B."/>
            <person name="Nagy L.G."/>
            <person name="Aury J.M."/>
            <person name="Wincker P."/>
            <person name="Grigoriev I.V."/>
            <person name="Bonfante P."/>
            <person name="Martin F.M."/>
        </authorList>
    </citation>
    <scope>NUCLEOTIDE SEQUENCE [LARGE SCALE GENOMIC DNA]</scope>
    <source>
        <strain evidence="2 3">ATCC MYA-4762</strain>
    </source>
</reference>
<feature type="region of interest" description="Disordered" evidence="1">
    <location>
        <begin position="21"/>
        <end position="116"/>
    </location>
</feature>
<dbReference type="Proteomes" id="UP000267821">
    <property type="component" value="Unassembled WGS sequence"/>
</dbReference>
<accession>A0A3N4M6A6</accession>
<evidence type="ECO:0000256" key="1">
    <source>
        <dbReference type="SAM" id="MobiDB-lite"/>
    </source>
</evidence>
<dbReference type="AlphaFoldDB" id="A0A3N4M6A6"/>
<proteinExistence type="predicted"/>
<evidence type="ECO:0000313" key="3">
    <source>
        <dbReference type="Proteomes" id="UP000267821"/>
    </source>
</evidence>
<gene>
    <name evidence="2" type="ORF">L211DRAFT_392187</name>
</gene>
<organism evidence="2 3">
    <name type="scientific">Terfezia boudieri ATCC MYA-4762</name>
    <dbReference type="NCBI Taxonomy" id="1051890"/>
    <lineage>
        <taxon>Eukaryota</taxon>
        <taxon>Fungi</taxon>
        <taxon>Dikarya</taxon>
        <taxon>Ascomycota</taxon>
        <taxon>Pezizomycotina</taxon>
        <taxon>Pezizomycetes</taxon>
        <taxon>Pezizales</taxon>
        <taxon>Pezizaceae</taxon>
        <taxon>Terfezia</taxon>
    </lineage>
</organism>
<name>A0A3N4M6A6_9PEZI</name>
<feature type="compositionally biased region" description="Basic and acidic residues" evidence="1">
    <location>
        <begin position="58"/>
        <end position="67"/>
    </location>
</feature>
<keyword evidence="3" id="KW-1185">Reference proteome</keyword>
<protein>
    <submittedName>
        <fullName evidence="2">Uncharacterized protein</fullName>
    </submittedName>
</protein>
<feature type="compositionally biased region" description="Low complexity" evidence="1">
    <location>
        <begin position="102"/>
        <end position="116"/>
    </location>
</feature>
<evidence type="ECO:0000313" key="2">
    <source>
        <dbReference type="EMBL" id="RPB28532.1"/>
    </source>
</evidence>
<dbReference type="EMBL" id="ML121529">
    <property type="protein sequence ID" value="RPB28532.1"/>
    <property type="molecule type" value="Genomic_DNA"/>
</dbReference>
<sequence>MSLSLILRSSLYALSSRWPPQSKLKKKTNNLNSVPRWGHRSCRMSPAGLTHTKSNNRNHGDQRDVDKHKHPRATNNNNGHDYYIPYRDNDNQLAGFDNSSYTDVDINTGIDTDTDD</sequence>
<dbReference type="InParanoid" id="A0A3N4M6A6"/>